<name>A0ABT2ZLJ8_9RHOB</name>
<sequence>MQSFDAIVIGGGTNGMACAARLTKGGKRVLVLDAADRPGGAAVGGDGASGASQMPLAHLLMMLDPRVHAGMDLDQYGFSYAATDLATTALSATGDHLVLEGPAGASLSGSLSDADRAAWATLRKRLLIYAEALVPFRALTPPRIARKAGNDMLGLAKIGLGLRRLGRDEFREFLRLFLINVADVLEDDLTDDRLKGVLAFDAVLGSWLGPRSPNSLLVYLNRLAGEAAGTRAALALPKGGMGTVADAMARSAAASGVTLQSGARVERILIEDDRATGVVLTSGETYRAPTIVSAAGPKQTLLDLVGALHLDTGFVRRTRNIRSRGGAAKLHLALTARPDFRGANPATRLVIAPDINMVETAFNATKYGEVPERPVMEIVIPTAHEAAGASDPHLLSAIVQFAPHDPRDGLDKARKQMLANTLNVLEDHAPGIGGLISESELLMPQDIEARYGMAGGNWHHGELSVEQMLFLRPFADAAQYSTPIAGLWLASAGSHPGGGISGAAGWNAAERILSGVAA</sequence>
<evidence type="ECO:0000259" key="2">
    <source>
        <dbReference type="Pfam" id="PF01266"/>
    </source>
</evidence>
<evidence type="ECO:0000256" key="1">
    <source>
        <dbReference type="ARBA" id="ARBA00023002"/>
    </source>
</evidence>
<dbReference type="EMBL" id="JAOWKZ010000001">
    <property type="protein sequence ID" value="MCV2871606.1"/>
    <property type="molecule type" value="Genomic_DNA"/>
</dbReference>
<protein>
    <submittedName>
        <fullName evidence="3">NAD(P)/FAD-dependent oxidoreductase</fullName>
    </submittedName>
</protein>
<reference evidence="3 4" key="1">
    <citation type="submission" date="2022-10" db="EMBL/GenBank/DDBJ databases">
        <title>Defluviimonas sp. nov., isolated from ocean surface sediments.</title>
        <authorList>
            <person name="He W."/>
            <person name="Wang L."/>
            <person name="Zhang D.-F."/>
        </authorList>
    </citation>
    <scope>NUCLEOTIDE SEQUENCE [LARGE SCALE GENOMIC DNA]</scope>
    <source>
        <strain evidence="3 4">WL0050</strain>
    </source>
</reference>
<keyword evidence="1" id="KW-0560">Oxidoreductase</keyword>
<feature type="domain" description="FAD dependent oxidoreductase" evidence="2">
    <location>
        <begin position="5"/>
        <end position="304"/>
    </location>
</feature>
<dbReference type="Gene3D" id="3.50.50.60">
    <property type="entry name" value="FAD/NAD(P)-binding domain"/>
    <property type="match status" value="2"/>
</dbReference>
<proteinExistence type="predicted"/>
<dbReference type="Pfam" id="PF01266">
    <property type="entry name" value="DAO"/>
    <property type="match status" value="1"/>
</dbReference>
<keyword evidence="4" id="KW-1185">Reference proteome</keyword>
<dbReference type="RefSeq" id="WP_263738772.1">
    <property type="nucleotide sequence ID" value="NZ_JAOWKZ010000001.1"/>
</dbReference>
<dbReference type="InterPro" id="IPR036188">
    <property type="entry name" value="FAD/NAD-bd_sf"/>
</dbReference>
<dbReference type="Proteomes" id="UP001652564">
    <property type="component" value="Unassembled WGS sequence"/>
</dbReference>
<dbReference type="PANTHER" id="PTHR10668">
    <property type="entry name" value="PHYTOENE DEHYDROGENASE"/>
    <property type="match status" value="1"/>
</dbReference>
<evidence type="ECO:0000313" key="4">
    <source>
        <dbReference type="Proteomes" id="UP001652564"/>
    </source>
</evidence>
<dbReference type="SUPFAM" id="SSF51905">
    <property type="entry name" value="FAD/NAD(P)-binding domain"/>
    <property type="match status" value="1"/>
</dbReference>
<dbReference type="InterPro" id="IPR006076">
    <property type="entry name" value="FAD-dep_OxRdtase"/>
</dbReference>
<gene>
    <name evidence="3" type="ORF">OEZ71_04790</name>
</gene>
<dbReference type="PANTHER" id="PTHR10668:SF103">
    <property type="entry name" value="PYRIDINE NUCLEOTIDE-DISULFIDE OXIDOREDUCTASE DOMAIN-CONTAINING PROTEIN 2"/>
    <property type="match status" value="1"/>
</dbReference>
<comment type="caution">
    <text evidence="3">The sequence shown here is derived from an EMBL/GenBank/DDBJ whole genome shotgun (WGS) entry which is preliminary data.</text>
</comment>
<evidence type="ECO:0000313" key="3">
    <source>
        <dbReference type="EMBL" id="MCV2871606.1"/>
    </source>
</evidence>
<accession>A0ABT2ZLJ8</accession>
<organism evidence="3 4">
    <name type="scientific">Albidovulum litorale</name>
    <dbReference type="NCBI Taxonomy" id="2984134"/>
    <lineage>
        <taxon>Bacteria</taxon>
        <taxon>Pseudomonadati</taxon>
        <taxon>Pseudomonadota</taxon>
        <taxon>Alphaproteobacteria</taxon>
        <taxon>Rhodobacterales</taxon>
        <taxon>Paracoccaceae</taxon>
        <taxon>Albidovulum</taxon>
    </lineage>
</organism>